<gene>
    <name evidence="10" type="ORF">JF922_10540</name>
</gene>
<evidence type="ECO:0000256" key="2">
    <source>
        <dbReference type="ARBA" id="ARBA00022475"/>
    </source>
</evidence>
<dbReference type="GO" id="GO:0009103">
    <property type="term" value="P:lipopolysaccharide biosynthetic process"/>
    <property type="evidence" value="ECO:0007669"/>
    <property type="project" value="UniProtKB-ARBA"/>
</dbReference>
<evidence type="ECO:0000256" key="6">
    <source>
        <dbReference type="ARBA" id="ARBA00022989"/>
    </source>
</evidence>
<dbReference type="PANTHER" id="PTHR33908:SF11">
    <property type="entry name" value="MEMBRANE PROTEIN"/>
    <property type="match status" value="1"/>
</dbReference>
<keyword evidence="4" id="KW-0808">Transferase</keyword>
<dbReference type="PANTHER" id="PTHR33908">
    <property type="entry name" value="MANNOSYLTRANSFERASE YKCB-RELATED"/>
    <property type="match status" value="1"/>
</dbReference>
<keyword evidence="11" id="KW-1185">Reference proteome</keyword>
<dbReference type="GO" id="GO:0016763">
    <property type="term" value="F:pentosyltransferase activity"/>
    <property type="evidence" value="ECO:0007669"/>
    <property type="project" value="TreeGrafter"/>
</dbReference>
<feature type="transmembrane region" description="Helical" evidence="8">
    <location>
        <begin position="359"/>
        <end position="376"/>
    </location>
</feature>
<dbReference type="Pfam" id="PF13231">
    <property type="entry name" value="PMT_2"/>
    <property type="match status" value="1"/>
</dbReference>
<evidence type="ECO:0000313" key="11">
    <source>
        <dbReference type="Proteomes" id="UP000612893"/>
    </source>
</evidence>
<sequence length="539" mass="58928">MRRMGEAIGTALRPSALALIPILAMQASIALTTLHNSAFQDEGLYLYAGRQIFRHLTGGPPPLEQYAFYFSGYPYLYPVLGGVLDMLGGLELARAFSLLCMLGVTALAYACTRTLFSPLAAVFASATFAFLGVVLFLSRLATYDAPCILLLALATLVAYRAGFARGPWLVPLVGPLLVLAILVKYAAMLFVPSALGLVVFGSLASRGWLRAAVRLPVAVLSLAGSLAVAYHFMDRAAFHGITGSTTNRASIYPKPRLEMVVHALYMGGAVWVVALIGLVLVFKTLPRYRLLALTALGSSTLTPAYHIYKEETISFDKHIAFSLFFALPLAGYAMVWLAGGLRRPLSGARLPRLSSPPENFGLAGVAVVLIVLTLGMRQSQNIYAGWGNSSALSTVLHTQLRDGSGRYFAEDIEFTRYDARDISEAWQWTNPYYFDYVTPRTQQHLFGRRALEQAIDDQYFSIVELSFVYAPDEAFFLAGRMAASHNYDLIARVPYEGQLVDGGPFGNRYGSGYYYVWRSALTPGTGSFTDLSQLGMKLH</sequence>
<evidence type="ECO:0000313" key="10">
    <source>
        <dbReference type="EMBL" id="MBJ7598508.1"/>
    </source>
</evidence>
<evidence type="ECO:0000259" key="9">
    <source>
        <dbReference type="Pfam" id="PF13231"/>
    </source>
</evidence>
<keyword evidence="2" id="KW-1003">Cell membrane</keyword>
<evidence type="ECO:0000256" key="5">
    <source>
        <dbReference type="ARBA" id="ARBA00022692"/>
    </source>
</evidence>
<dbReference type="AlphaFoldDB" id="A0A934KA29"/>
<name>A0A934KA29_9BACT</name>
<reference evidence="10" key="1">
    <citation type="submission" date="2020-10" db="EMBL/GenBank/DDBJ databases">
        <title>Ca. Dormibacterota MAGs.</title>
        <authorList>
            <person name="Montgomery K."/>
        </authorList>
    </citation>
    <scope>NUCLEOTIDE SEQUENCE [LARGE SCALE GENOMIC DNA]</scope>
    <source>
        <strain evidence="10">SC8812_S17_10</strain>
    </source>
</reference>
<dbReference type="Proteomes" id="UP000612893">
    <property type="component" value="Unassembled WGS sequence"/>
</dbReference>
<dbReference type="EMBL" id="JAEKNR010000114">
    <property type="protein sequence ID" value="MBJ7598508.1"/>
    <property type="molecule type" value="Genomic_DNA"/>
</dbReference>
<evidence type="ECO:0000256" key="4">
    <source>
        <dbReference type="ARBA" id="ARBA00022679"/>
    </source>
</evidence>
<feature type="transmembrane region" description="Helical" evidence="8">
    <location>
        <begin position="143"/>
        <end position="161"/>
    </location>
</feature>
<organism evidence="10 11">
    <name type="scientific">Candidatus Nephthysia bennettiae</name>
    <dbReference type="NCBI Taxonomy" id="3127016"/>
    <lineage>
        <taxon>Bacteria</taxon>
        <taxon>Bacillati</taxon>
        <taxon>Candidatus Dormiibacterota</taxon>
        <taxon>Candidatus Dormibacteria</taxon>
        <taxon>Candidatus Dormibacterales</taxon>
        <taxon>Candidatus Dormibacteraceae</taxon>
        <taxon>Candidatus Nephthysia</taxon>
    </lineage>
</organism>
<protein>
    <submittedName>
        <fullName evidence="10">Glycosyltransferase family 39 protein</fullName>
    </submittedName>
</protein>
<keyword evidence="6 8" id="KW-1133">Transmembrane helix</keyword>
<dbReference type="InterPro" id="IPR038731">
    <property type="entry name" value="RgtA/B/C-like"/>
</dbReference>
<keyword evidence="3" id="KW-0328">Glycosyltransferase</keyword>
<evidence type="ECO:0000256" key="3">
    <source>
        <dbReference type="ARBA" id="ARBA00022676"/>
    </source>
</evidence>
<feature type="transmembrane region" description="Helical" evidence="8">
    <location>
        <begin position="92"/>
        <end position="112"/>
    </location>
</feature>
<feature type="domain" description="Glycosyltransferase RgtA/B/C/D-like" evidence="9">
    <location>
        <begin position="93"/>
        <end position="226"/>
    </location>
</feature>
<feature type="transmembrane region" description="Helical" evidence="8">
    <location>
        <begin position="263"/>
        <end position="282"/>
    </location>
</feature>
<proteinExistence type="predicted"/>
<dbReference type="GO" id="GO:0005886">
    <property type="term" value="C:plasma membrane"/>
    <property type="evidence" value="ECO:0007669"/>
    <property type="project" value="UniProtKB-SubCell"/>
</dbReference>
<keyword evidence="5 8" id="KW-0812">Transmembrane</keyword>
<feature type="transmembrane region" description="Helical" evidence="8">
    <location>
        <begin position="168"/>
        <end position="191"/>
    </location>
</feature>
<feature type="transmembrane region" description="Helical" evidence="8">
    <location>
        <begin position="320"/>
        <end position="339"/>
    </location>
</feature>
<dbReference type="InterPro" id="IPR050297">
    <property type="entry name" value="LipidA_mod_glycosyltrf_83"/>
</dbReference>
<accession>A0A934KA29</accession>
<feature type="transmembrane region" description="Helical" evidence="8">
    <location>
        <begin position="211"/>
        <end position="232"/>
    </location>
</feature>
<keyword evidence="7 8" id="KW-0472">Membrane</keyword>
<evidence type="ECO:0000256" key="8">
    <source>
        <dbReference type="SAM" id="Phobius"/>
    </source>
</evidence>
<comment type="caution">
    <text evidence="10">The sequence shown here is derived from an EMBL/GenBank/DDBJ whole genome shotgun (WGS) entry which is preliminary data.</text>
</comment>
<evidence type="ECO:0000256" key="7">
    <source>
        <dbReference type="ARBA" id="ARBA00023136"/>
    </source>
</evidence>
<comment type="subcellular location">
    <subcellularLocation>
        <location evidence="1">Cell membrane</location>
        <topology evidence="1">Multi-pass membrane protein</topology>
    </subcellularLocation>
</comment>
<feature type="transmembrane region" description="Helical" evidence="8">
    <location>
        <begin position="119"/>
        <end position="137"/>
    </location>
</feature>
<evidence type="ECO:0000256" key="1">
    <source>
        <dbReference type="ARBA" id="ARBA00004651"/>
    </source>
</evidence>